<reference evidence="3 4" key="1">
    <citation type="submission" date="2016-10" db="EMBL/GenBank/DDBJ databases">
        <authorList>
            <person name="de Groot N.N."/>
        </authorList>
    </citation>
    <scope>NUCLEOTIDE SEQUENCE [LARGE SCALE GENOMIC DNA]</scope>
    <source>
        <strain evidence="3 4">KPR-7B</strain>
    </source>
</reference>
<gene>
    <name evidence="3" type="ORF">SAMN04487766_11333</name>
</gene>
<evidence type="ECO:0000313" key="3">
    <source>
        <dbReference type="EMBL" id="SDN09368.1"/>
    </source>
</evidence>
<evidence type="ECO:0000256" key="2">
    <source>
        <dbReference type="SAM" id="Phobius"/>
    </source>
</evidence>
<feature type="transmembrane region" description="Helical" evidence="2">
    <location>
        <begin position="74"/>
        <end position="101"/>
    </location>
</feature>
<keyword evidence="2" id="KW-0472">Membrane</keyword>
<proteinExistence type="predicted"/>
<sequence>MWGAVGVFGFSLSIIVYWVLAMFTDTGPGEFAREISAQMGVKNNLSLTVPSGGLAFLCASPLGVPAIAASAFGMVLGFVGFFFLLVMLVSFLPISLPAWMYPEWHVEWRRRRRRERLAQVNAWRDASRLEPGEPSGSAADCANGPLGSETTHPSPDSSGGDA</sequence>
<feature type="compositionally biased region" description="Polar residues" evidence="1">
    <location>
        <begin position="148"/>
        <end position="162"/>
    </location>
</feature>
<protein>
    <submittedName>
        <fullName evidence="3">Uncharacterized protein</fullName>
    </submittedName>
</protein>
<evidence type="ECO:0000256" key="1">
    <source>
        <dbReference type="SAM" id="MobiDB-lite"/>
    </source>
</evidence>
<feature type="transmembrane region" description="Helical" evidence="2">
    <location>
        <begin position="6"/>
        <end position="24"/>
    </location>
</feature>
<evidence type="ECO:0000313" key="4">
    <source>
        <dbReference type="Proteomes" id="UP000199671"/>
    </source>
</evidence>
<dbReference type="OrthoDB" id="3257626at2"/>
<organism evidence="3 4">
    <name type="scientific">Actinomyces ruminicola</name>
    <dbReference type="NCBI Taxonomy" id="332524"/>
    <lineage>
        <taxon>Bacteria</taxon>
        <taxon>Bacillati</taxon>
        <taxon>Actinomycetota</taxon>
        <taxon>Actinomycetes</taxon>
        <taxon>Actinomycetales</taxon>
        <taxon>Actinomycetaceae</taxon>
        <taxon>Actinomyces</taxon>
    </lineage>
</organism>
<accession>A0A1G9YJK6</accession>
<keyword evidence="2" id="KW-0812">Transmembrane</keyword>
<dbReference type="AlphaFoldDB" id="A0A1G9YJK6"/>
<keyword evidence="2" id="KW-1133">Transmembrane helix</keyword>
<dbReference type="Proteomes" id="UP000199671">
    <property type="component" value="Unassembled WGS sequence"/>
</dbReference>
<feature type="region of interest" description="Disordered" evidence="1">
    <location>
        <begin position="123"/>
        <end position="162"/>
    </location>
</feature>
<name>A0A1G9YJK6_9ACTO</name>
<dbReference type="RefSeq" id="WP_092611887.1">
    <property type="nucleotide sequence ID" value="NZ_FNHU01000013.1"/>
</dbReference>
<feature type="transmembrane region" description="Helical" evidence="2">
    <location>
        <begin position="45"/>
        <end position="68"/>
    </location>
</feature>
<dbReference type="EMBL" id="FNHU01000013">
    <property type="protein sequence ID" value="SDN09368.1"/>
    <property type="molecule type" value="Genomic_DNA"/>
</dbReference>